<keyword evidence="3" id="KW-1185">Reference proteome</keyword>
<dbReference type="EMBL" id="AFBI03000079">
    <property type="protein sequence ID" value="EJW02295.1"/>
    <property type="molecule type" value="Genomic_DNA"/>
</dbReference>
<name>J9DI42_EDHAE</name>
<evidence type="ECO:0000313" key="3">
    <source>
        <dbReference type="Proteomes" id="UP000003163"/>
    </source>
</evidence>
<feature type="compositionally biased region" description="Acidic residues" evidence="1">
    <location>
        <begin position="264"/>
        <end position="292"/>
    </location>
</feature>
<dbReference type="AlphaFoldDB" id="J9DI42"/>
<dbReference type="InParanoid" id="J9DI42"/>
<evidence type="ECO:0000256" key="1">
    <source>
        <dbReference type="SAM" id="MobiDB-lite"/>
    </source>
</evidence>
<reference evidence="2 3" key="1">
    <citation type="submission" date="2011-08" db="EMBL/GenBank/DDBJ databases">
        <authorList>
            <person name="Liu Z.J."/>
            <person name="Shi F.L."/>
            <person name="Lu J.Q."/>
            <person name="Li M."/>
            <person name="Wang Z.L."/>
        </authorList>
    </citation>
    <scope>NUCLEOTIDE SEQUENCE [LARGE SCALE GENOMIC DNA]</scope>
    <source>
        <strain evidence="2 3">USNM 41457</strain>
    </source>
</reference>
<organism evidence="2 3">
    <name type="scientific">Edhazardia aedis (strain USNM 41457)</name>
    <name type="common">Microsporidian parasite</name>
    <dbReference type="NCBI Taxonomy" id="1003232"/>
    <lineage>
        <taxon>Eukaryota</taxon>
        <taxon>Fungi</taxon>
        <taxon>Fungi incertae sedis</taxon>
        <taxon>Microsporidia</taxon>
        <taxon>Edhazardia</taxon>
    </lineage>
</organism>
<dbReference type="OrthoDB" id="10661651at2759"/>
<feature type="compositionally biased region" description="Basic residues" evidence="1">
    <location>
        <begin position="122"/>
        <end position="139"/>
    </location>
</feature>
<dbReference type="VEuPathDB" id="MicrosporidiaDB:EDEG_03268"/>
<protein>
    <submittedName>
        <fullName evidence="2">Uncharacterized protein</fullName>
    </submittedName>
</protein>
<accession>J9DI42</accession>
<feature type="compositionally biased region" description="Basic and acidic residues" evidence="1">
    <location>
        <begin position="74"/>
        <end position="98"/>
    </location>
</feature>
<feature type="compositionally biased region" description="Acidic residues" evidence="1">
    <location>
        <begin position="233"/>
        <end position="247"/>
    </location>
</feature>
<feature type="region of interest" description="Disordered" evidence="1">
    <location>
        <begin position="74"/>
        <end position="292"/>
    </location>
</feature>
<sequence>MYYVILLGMTVSVKCYLGKYKEVLDELKDISGPICFKANLKDIDSDKRSIKDKDIARSKAKEDNKEKRIQILRDRISELEKQDESKRRNKHGNERPRFPNEISPKRNISLLEEDIEDLGKPNSHRSLKSKNRKRKHKGGNRNLNSNLAPNDPTDRKTHKKIKITDKVRTRTRPVSAYKSKGPHNKGNSIGGEGSYPGQTRPNYNGGSSTRPNYNDNPEDTRPPYDDALTPPDDQGEENDYTNDDENTDSALPPHSGETGSDGSYEWEYDSQDPENEYGDENLEDDTVGPEDFDWNPIVKKVVIPAEPRRVCIVKIVPVPVTKDGTPWNANKC</sequence>
<proteinExistence type="predicted"/>
<reference evidence="3" key="2">
    <citation type="submission" date="2015-07" db="EMBL/GenBank/DDBJ databases">
        <title>Contrasting host-pathogen interactions and genome evolution in two generalist and specialist microsporidian pathogens of mosquitoes.</title>
        <authorList>
            <consortium name="The Broad Institute Genomics Platform"/>
            <consortium name="The Broad Institute Genome Sequencing Center for Infectious Disease"/>
            <person name="Cuomo C.A."/>
            <person name="Sanscrainte N.D."/>
            <person name="Goldberg J.M."/>
            <person name="Heiman D."/>
            <person name="Young S."/>
            <person name="Zeng Q."/>
            <person name="Becnel J.J."/>
            <person name="Birren B.W."/>
        </authorList>
    </citation>
    <scope>NUCLEOTIDE SEQUENCE [LARGE SCALE GENOMIC DNA]</scope>
    <source>
        <strain evidence="3">USNM 41457</strain>
    </source>
</reference>
<dbReference type="Proteomes" id="UP000003163">
    <property type="component" value="Unassembled WGS sequence"/>
</dbReference>
<dbReference type="HOGENOM" id="CLU_836855_0_0_1"/>
<evidence type="ECO:0000313" key="2">
    <source>
        <dbReference type="EMBL" id="EJW02295.1"/>
    </source>
</evidence>
<comment type="caution">
    <text evidence="2">The sequence shown here is derived from an EMBL/GenBank/DDBJ whole genome shotgun (WGS) entry which is preliminary data.</text>
</comment>
<feature type="compositionally biased region" description="Polar residues" evidence="1">
    <location>
        <begin position="196"/>
        <end position="215"/>
    </location>
</feature>
<gene>
    <name evidence="2" type="ORF">EDEG_03268</name>
</gene>